<comment type="subunit">
    <text evidence="1">Homodimer.</text>
</comment>
<comment type="catalytic activity">
    <reaction evidence="1">
        <text>5-phospho-alpha-D-ribose 1-diphosphate + 4-hydroxybenzoate + H(+) = 4-(beta-D-ribofuranosyl)phenol 5'-phosphate + CO2 + diphosphate</text>
        <dbReference type="Rhea" id="RHEA:48556"/>
        <dbReference type="ChEBI" id="CHEBI:15378"/>
        <dbReference type="ChEBI" id="CHEBI:16526"/>
        <dbReference type="ChEBI" id="CHEBI:17879"/>
        <dbReference type="ChEBI" id="CHEBI:33019"/>
        <dbReference type="ChEBI" id="CHEBI:58017"/>
        <dbReference type="ChEBI" id="CHEBI:82767"/>
        <dbReference type="EC" id="2.4.2.54"/>
    </reaction>
</comment>
<dbReference type="InterPro" id="IPR004422">
    <property type="entry name" value="RFAP_synthase"/>
</dbReference>
<accession>A0A8D5U8P7</accession>
<dbReference type="Proteomes" id="UP000825123">
    <property type="component" value="Chromosome"/>
</dbReference>
<keyword evidence="4" id="KW-1185">Reference proteome</keyword>
<comment type="function">
    <text evidence="1">Catalyzes the condensation of 4-aminobenzoate (pABA) with 5-phospho-alpha-D-ribose 1-diphosphate (PRPP) to produce beta-ribofuranosylaminobenzene 5'-phosphate (beta-RFA-P).</text>
</comment>
<comment type="pathway">
    <text evidence="1">Cofactor biosynthesis; 5,6,7,8-tetrahydromethanopterin biosynthesis.</text>
</comment>
<dbReference type="AlphaFoldDB" id="A0A8D5U8P7"/>
<proteinExistence type="inferred from homology"/>
<dbReference type="GO" id="GO:0043793">
    <property type="term" value="F:beta-ribofuranosylaminobenzene 5'-phosphate synthase activity"/>
    <property type="evidence" value="ECO:0007669"/>
    <property type="project" value="UniProtKB-EC"/>
</dbReference>
<dbReference type="InterPro" id="IPR013750">
    <property type="entry name" value="GHMP_kinase_C_dom"/>
</dbReference>
<dbReference type="RefSeq" id="WP_221287437.1">
    <property type="nucleotide sequence ID" value="NZ_AP024597.1"/>
</dbReference>
<evidence type="ECO:0000313" key="4">
    <source>
        <dbReference type="Proteomes" id="UP000825123"/>
    </source>
</evidence>
<dbReference type="NCBIfam" id="TIGR00144">
    <property type="entry name" value="beta_RFAP_syn"/>
    <property type="match status" value="1"/>
</dbReference>
<name>A0A8D5U8P7_9CREN</name>
<feature type="domain" description="GHMP kinase C-terminal" evidence="2">
    <location>
        <begin position="195"/>
        <end position="270"/>
    </location>
</feature>
<evidence type="ECO:0000256" key="1">
    <source>
        <dbReference type="PIRNR" id="PIRNR004884"/>
    </source>
</evidence>
<dbReference type="UniPathway" id="UPA00065"/>
<evidence type="ECO:0000259" key="2">
    <source>
        <dbReference type="Pfam" id="PF08544"/>
    </source>
</evidence>
<protein>
    <recommendedName>
        <fullName evidence="1">Beta-ribofuranosylaminobenzene 5'-phosphate synthase</fullName>
        <shortName evidence="1">Beta-RFA-P synthase</shortName>
        <ecNumber evidence="1">2.4.2.54</ecNumber>
    </recommendedName>
</protein>
<evidence type="ECO:0000313" key="3">
    <source>
        <dbReference type="EMBL" id="BCU70779.1"/>
    </source>
</evidence>
<dbReference type="EC" id="2.4.2.54" evidence="1"/>
<gene>
    <name evidence="3" type="ORF">KN1_20760</name>
</gene>
<organism evidence="3 4">
    <name type="scientific">Stygiolobus caldivivus</name>
    <dbReference type="NCBI Taxonomy" id="2824673"/>
    <lineage>
        <taxon>Archaea</taxon>
        <taxon>Thermoproteota</taxon>
        <taxon>Thermoprotei</taxon>
        <taxon>Sulfolobales</taxon>
        <taxon>Sulfolobaceae</taxon>
        <taxon>Stygiolobus</taxon>
    </lineage>
</organism>
<dbReference type="GeneID" id="66163806"/>
<keyword evidence="1" id="KW-0808">Transferase</keyword>
<keyword evidence="1" id="KW-0328">Glycosyltransferase</keyword>
<dbReference type="PIRSF" id="PIRSF004884">
    <property type="entry name" value="Sugar_kin_arch"/>
    <property type="match status" value="1"/>
</dbReference>
<reference evidence="3 4" key="1">
    <citation type="submission" date="2021-04" db="EMBL/GenBank/DDBJ databases">
        <title>Complete genome sequence of Stygiolobus sp. KN-1.</title>
        <authorList>
            <person name="Nakamura K."/>
            <person name="Sakai H."/>
            <person name="Kurosawa N."/>
        </authorList>
    </citation>
    <scope>NUCLEOTIDE SEQUENCE [LARGE SCALE GENOMIC DNA]</scope>
    <source>
        <strain evidence="3 4">KN-1</strain>
    </source>
</reference>
<dbReference type="KEGG" id="csty:KN1_20760"/>
<dbReference type="Pfam" id="PF08544">
    <property type="entry name" value="GHMP_kinases_C"/>
    <property type="match status" value="1"/>
</dbReference>
<dbReference type="GO" id="GO:0005524">
    <property type="term" value="F:ATP binding"/>
    <property type="evidence" value="ECO:0007669"/>
    <property type="project" value="UniProtKB-UniRule"/>
</dbReference>
<dbReference type="EMBL" id="AP024597">
    <property type="protein sequence ID" value="BCU70779.1"/>
    <property type="molecule type" value="Genomic_DNA"/>
</dbReference>
<sequence length="290" mass="32251">MIKIIGLSRIHITLLDLEGKYGRIDGGVGVALKYPKIVVSEGNCKKETEFPLPYPLPGYCVHEDYEEHIGLGHTTQFRLSLAKLSAEYNLKNADVVELARAVGRGGTSGIGVYAFKYGGFIVDGGHSLKVKKEVAPSDFSTAPPPPLIARYDFPWYIYVNIPARGRRIFGKEELDAFKKEAKEIDKLVRVVYMKLIPNIIEKDLGEVLESIKLIQQLGFKRVEVSLQTEEVRELMKKLETKGFPAGISSFGPAVYTFVSSRTEGEELVSYFGGFISEPNNEGAKVVWSKD</sequence>
<comment type="similarity">
    <text evidence="1">Belongs to the beta-RFA-P synthase family.</text>
</comment>